<reference evidence="2 3" key="1">
    <citation type="journal article" date="2019" name="Genome Biol. Evol.">
        <title>Insights into the evolution of the New World diploid cottons (Gossypium, subgenus Houzingenia) based on genome sequencing.</title>
        <authorList>
            <person name="Grover C.E."/>
            <person name="Arick M.A. 2nd"/>
            <person name="Thrash A."/>
            <person name="Conover J.L."/>
            <person name="Sanders W.S."/>
            <person name="Peterson D.G."/>
            <person name="Frelichowski J.E."/>
            <person name="Scheffler J.A."/>
            <person name="Scheffler B.E."/>
            <person name="Wendel J.F."/>
        </authorList>
    </citation>
    <scope>NUCLEOTIDE SEQUENCE [LARGE SCALE GENOMIC DNA]</scope>
    <source>
        <strain evidence="2">1</strain>
        <tissue evidence="2">Leaf</tissue>
    </source>
</reference>
<evidence type="ECO:0000256" key="1">
    <source>
        <dbReference type="SAM" id="MobiDB-lite"/>
    </source>
</evidence>
<feature type="compositionally biased region" description="Low complexity" evidence="1">
    <location>
        <begin position="44"/>
        <end position="55"/>
    </location>
</feature>
<proteinExistence type="predicted"/>
<gene>
    <name evidence="2" type="ORF">Goshw_008132</name>
</gene>
<accession>A0A7J9MS85</accession>
<sequence>MNKSEVMNFNKTSFSLLTKGVPIPPSGPSSRHNDYTDADGSGGSASASAKDGLRI</sequence>
<protein>
    <submittedName>
        <fullName evidence="2">Uncharacterized protein</fullName>
    </submittedName>
</protein>
<comment type="caution">
    <text evidence="2">The sequence shown here is derived from an EMBL/GenBank/DDBJ whole genome shotgun (WGS) entry which is preliminary data.</text>
</comment>
<organism evidence="2 3">
    <name type="scientific">Gossypium schwendimanii</name>
    <name type="common">Cotton</name>
    <dbReference type="NCBI Taxonomy" id="34291"/>
    <lineage>
        <taxon>Eukaryota</taxon>
        <taxon>Viridiplantae</taxon>
        <taxon>Streptophyta</taxon>
        <taxon>Embryophyta</taxon>
        <taxon>Tracheophyta</taxon>
        <taxon>Spermatophyta</taxon>
        <taxon>Magnoliopsida</taxon>
        <taxon>eudicotyledons</taxon>
        <taxon>Gunneridae</taxon>
        <taxon>Pentapetalae</taxon>
        <taxon>rosids</taxon>
        <taxon>malvids</taxon>
        <taxon>Malvales</taxon>
        <taxon>Malvaceae</taxon>
        <taxon>Malvoideae</taxon>
        <taxon>Gossypium</taxon>
    </lineage>
</organism>
<keyword evidence="3" id="KW-1185">Reference proteome</keyword>
<feature type="region of interest" description="Disordered" evidence="1">
    <location>
        <begin position="17"/>
        <end position="55"/>
    </location>
</feature>
<evidence type="ECO:0000313" key="2">
    <source>
        <dbReference type="EMBL" id="MBA0873850.1"/>
    </source>
</evidence>
<dbReference type="EMBL" id="JABFAF010000013">
    <property type="protein sequence ID" value="MBA0873850.1"/>
    <property type="molecule type" value="Genomic_DNA"/>
</dbReference>
<dbReference type="Proteomes" id="UP000593576">
    <property type="component" value="Unassembled WGS sequence"/>
</dbReference>
<dbReference type="OrthoDB" id="994133at2759"/>
<evidence type="ECO:0000313" key="3">
    <source>
        <dbReference type="Proteomes" id="UP000593576"/>
    </source>
</evidence>
<dbReference type="AlphaFoldDB" id="A0A7J9MS85"/>
<name>A0A7J9MS85_GOSSC</name>